<dbReference type="CDD" id="cd15860">
    <property type="entry name" value="SNARE_USE1"/>
    <property type="match status" value="1"/>
</dbReference>
<evidence type="ECO:0000256" key="8">
    <source>
        <dbReference type="ARBA" id="ARBA00022989"/>
    </source>
</evidence>
<reference evidence="12 13" key="1">
    <citation type="submission" date="2015-07" db="EMBL/GenBank/DDBJ databases">
        <title>Draft Genome Sequence of Malassezia furfur CBS1878 and Malassezia pachydermatis CBS1879.</title>
        <authorList>
            <person name="Triana S."/>
            <person name="Ohm R."/>
            <person name="Gonzalez A."/>
            <person name="DeCock H."/>
            <person name="Restrepo S."/>
            <person name="Celis A."/>
        </authorList>
    </citation>
    <scope>NUCLEOTIDE SEQUENCE [LARGE SCALE GENOMIC DNA]</scope>
    <source>
        <strain evidence="12 13">CBS 1879</strain>
    </source>
</reference>
<dbReference type="GO" id="GO:0031201">
    <property type="term" value="C:SNARE complex"/>
    <property type="evidence" value="ECO:0007669"/>
    <property type="project" value="TreeGrafter"/>
</dbReference>
<dbReference type="Pfam" id="PF09753">
    <property type="entry name" value="Use1"/>
    <property type="match status" value="1"/>
</dbReference>
<protein>
    <submittedName>
        <fullName evidence="12">Uncharacterized protein</fullName>
    </submittedName>
</protein>
<dbReference type="GO" id="GO:0015031">
    <property type="term" value="P:protein transport"/>
    <property type="evidence" value="ECO:0007669"/>
    <property type="project" value="UniProtKB-KW"/>
</dbReference>
<sequence length="295" mass="32454">MKDASTIAAFYRGREEPLHIEKDHIDQTLARYLDAMEAQVRDAQASTAQARALSRTAPRDPTRIQELSAAVRYAKRLASASPMSSSAHLSERLQALSHAAENLQSLVTQSPCHVLPSDEFWDDYLYADLQEKHAPVLDTPAPAPEQTDDSAPADDETKVSVPSSTPEPASTLRQRRLSTSKNATTPPVFTSATDKRVSALQSDRSLQDALSSELLRMAGVLKQNTVAFTEALERDRQLVEETSGRLDQNLGLMTRTRGQLGVFSKKARSMGWFTLGSIASVLVCWVVMFIVIKLT</sequence>
<keyword evidence="9 11" id="KW-0472">Membrane</keyword>
<dbReference type="GO" id="GO:0006890">
    <property type="term" value="P:retrograde vesicle-mediated transport, Golgi to endoplasmic reticulum"/>
    <property type="evidence" value="ECO:0007669"/>
    <property type="project" value="TreeGrafter"/>
</dbReference>
<dbReference type="GO" id="GO:0005789">
    <property type="term" value="C:endoplasmic reticulum membrane"/>
    <property type="evidence" value="ECO:0007669"/>
    <property type="project" value="UniProtKB-SubCell"/>
</dbReference>
<evidence type="ECO:0000256" key="10">
    <source>
        <dbReference type="SAM" id="MobiDB-lite"/>
    </source>
</evidence>
<dbReference type="RefSeq" id="XP_017991304.1">
    <property type="nucleotide sequence ID" value="XM_018136242.1"/>
</dbReference>
<name>A0A0N0RS40_9BASI</name>
<dbReference type="EMBL" id="LGAV01000005">
    <property type="protein sequence ID" value="KOS13672.1"/>
    <property type="molecule type" value="Genomic_DNA"/>
</dbReference>
<organism evidence="12 13">
    <name type="scientific">Malassezia pachydermatis</name>
    <dbReference type="NCBI Taxonomy" id="77020"/>
    <lineage>
        <taxon>Eukaryota</taxon>
        <taxon>Fungi</taxon>
        <taxon>Dikarya</taxon>
        <taxon>Basidiomycota</taxon>
        <taxon>Ustilaginomycotina</taxon>
        <taxon>Malasseziomycetes</taxon>
        <taxon>Malasseziales</taxon>
        <taxon>Malasseziaceae</taxon>
        <taxon>Malassezia</taxon>
    </lineage>
</organism>
<evidence type="ECO:0000256" key="3">
    <source>
        <dbReference type="ARBA" id="ARBA00022448"/>
    </source>
</evidence>
<keyword evidence="3" id="KW-0813">Transport</keyword>
<feature type="compositionally biased region" description="Polar residues" evidence="10">
    <location>
        <begin position="160"/>
        <end position="172"/>
    </location>
</feature>
<dbReference type="STRING" id="77020.A0A0N0RS40"/>
<comment type="similarity">
    <text evidence="2">Belongs to the USE1 family.</text>
</comment>
<keyword evidence="4 11" id="KW-0812">Transmembrane</keyword>
<evidence type="ECO:0000256" key="2">
    <source>
        <dbReference type="ARBA" id="ARBA00007891"/>
    </source>
</evidence>
<keyword evidence="5" id="KW-0256">Endoplasmic reticulum</keyword>
<gene>
    <name evidence="12" type="ORF">Malapachy_1744</name>
</gene>
<keyword evidence="8 11" id="KW-1133">Transmembrane helix</keyword>
<accession>A0A0N0RS40</accession>
<evidence type="ECO:0000256" key="1">
    <source>
        <dbReference type="ARBA" id="ARBA00004163"/>
    </source>
</evidence>
<keyword evidence="7" id="KW-0653">Protein transport</keyword>
<dbReference type="GeneID" id="28728117"/>
<feature type="transmembrane region" description="Helical" evidence="11">
    <location>
        <begin position="270"/>
        <end position="292"/>
    </location>
</feature>
<keyword evidence="6" id="KW-0931">ER-Golgi transport</keyword>
<evidence type="ECO:0000256" key="7">
    <source>
        <dbReference type="ARBA" id="ARBA00022927"/>
    </source>
</evidence>
<dbReference type="PANTHER" id="PTHR13050:SF7">
    <property type="entry name" value="VESICLE TRANSPORT PROTEIN USE1"/>
    <property type="match status" value="1"/>
</dbReference>
<dbReference type="VEuPathDB" id="FungiDB:Malapachy_1744"/>
<evidence type="ECO:0000256" key="5">
    <source>
        <dbReference type="ARBA" id="ARBA00022824"/>
    </source>
</evidence>
<dbReference type="AlphaFoldDB" id="A0A0N0RS40"/>
<evidence type="ECO:0000256" key="9">
    <source>
        <dbReference type="ARBA" id="ARBA00023136"/>
    </source>
</evidence>
<evidence type="ECO:0000313" key="12">
    <source>
        <dbReference type="EMBL" id="KOS13672.1"/>
    </source>
</evidence>
<dbReference type="OrthoDB" id="4506189at2759"/>
<proteinExistence type="inferred from homology"/>
<feature type="compositionally biased region" description="Polar residues" evidence="10">
    <location>
        <begin position="179"/>
        <end position="192"/>
    </location>
</feature>
<feature type="region of interest" description="Disordered" evidence="10">
    <location>
        <begin position="136"/>
        <end position="193"/>
    </location>
</feature>
<dbReference type="InterPro" id="IPR019150">
    <property type="entry name" value="Vesicle_transport_protein_Use1"/>
</dbReference>
<comment type="caution">
    <text evidence="12">The sequence shown here is derived from an EMBL/GenBank/DDBJ whole genome shotgun (WGS) entry which is preliminary data.</text>
</comment>
<dbReference type="GO" id="GO:0005484">
    <property type="term" value="F:SNAP receptor activity"/>
    <property type="evidence" value="ECO:0007669"/>
    <property type="project" value="TreeGrafter"/>
</dbReference>
<dbReference type="PANTHER" id="PTHR13050">
    <property type="entry name" value="USE1-LIKE PROTEIN"/>
    <property type="match status" value="1"/>
</dbReference>
<dbReference type="Proteomes" id="UP000037751">
    <property type="component" value="Unassembled WGS sequence"/>
</dbReference>
<evidence type="ECO:0000256" key="6">
    <source>
        <dbReference type="ARBA" id="ARBA00022892"/>
    </source>
</evidence>
<comment type="subcellular location">
    <subcellularLocation>
        <location evidence="1">Endoplasmic reticulum membrane</location>
        <topology evidence="1">Single-pass type IV membrane protein</topology>
    </subcellularLocation>
</comment>
<evidence type="ECO:0000256" key="4">
    <source>
        <dbReference type="ARBA" id="ARBA00022692"/>
    </source>
</evidence>
<evidence type="ECO:0000313" key="13">
    <source>
        <dbReference type="Proteomes" id="UP000037751"/>
    </source>
</evidence>
<keyword evidence="13" id="KW-1185">Reference proteome</keyword>
<evidence type="ECO:0000256" key="11">
    <source>
        <dbReference type="SAM" id="Phobius"/>
    </source>
</evidence>